<protein>
    <submittedName>
        <fullName evidence="4">PP2C family protein-serine/threonine phosphatase</fullName>
        <ecNumber evidence="4">3.1.3.16</ecNumber>
    </submittedName>
</protein>
<dbReference type="InterPro" id="IPR052016">
    <property type="entry name" value="Bact_Sigma-Reg"/>
</dbReference>
<dbReference type="Gene3D" id="3.60.40.10">
    <property type="entry name" value="PPM-type phosphatase domain"/>
    <property type="match status" value="1"/>
</dbReference>
<keyword evidence="2" id="KW-0472">Membrane</keyword>
<dbReference type="SMART" id="SM00331">
    <property type="entry name" value="PP2C_SIG"/>
    <property type="match status" value="1"/>
</dbReference>
<dbReference type="SUPFAM" id="SSF55781">
    <property type="entry name" value="GAF domain-like"/>
    <property type="match status" value="1"/>
</dbReference>
<dbReference type="Gene3D" id="3.30.450.40">
    <property type="match status" value="1"/>
</dbReference>
<feature type="transmembrane region" description="Helical" evidence="2">
    <location>
        <begin position="127"/>
        <end position="149"/>
    </location>
</feature>
<keyword evidence="2" id="KW-1133">Transmembrane helix</keyword>
<dbReference type="GO" id="GO:0004722">
    <property type="term" value="F:protein serine/threonine phosphatase activity"/>
    <property type="evidence" value="ECO:0007669"/>
    <property type="project" value="UniProtKB-EC"/>
</dbReference>
<proteinExistence type="predicted"/>
<dbReference type="EMBL" id="JAUHJS010000002">
    <property type="protein sequence ID" value="MDN4164646.1"/>
    <property type="molecule type" value="Genomic_DNA"/>
</dbReference>
<dbReference type="EC" id="3.1.3.16" evidence="4"/>
<accession>A0ABT8F3R9</accession>
<sequence length="664" mass="75520">MLVVLDLVLLFSNMNNMKSGIRSELPHLLLSLFFVFLFIYYRYIIGKAETVNFIDLLWRVFVTGLLATIVSLAISFLFVLLGNNKISENALLINFFYHINLGLIAAFLISTFVVWKRLILYQKTRKLLLTWQVFEYSLMASILFNFLNFRLLDTSFIVLLVLLVVMGLILSFNLKWVAYLNFKQKWKSILLILLVILYLWYFLINLFNFSTKYVLVNDLLNNIFILALFGFIFLYAVISLLVILFNLPTSSVFEQKLEEVINFQRLSQSIQTGQNEDQVYDILLDSSVSAVFASAAWLELDPSAATPKNRKILFNLDELDCERVQATIEKSKLRLSVTDSIGQSNTSQFSGALKDSSFRSVLIMPLLVKGNETGRLVLLKDVADGFDKEMIDIIGTFVNQACVSIENFQLLNDALKNERYQEELKIAQRVQRSLLPDALDSNPDFDIIAFSEAADEVGGDYYDTYRISPTKIAVVIGDVSGKGTSAAFHMSQMKGIFHSLSQLDMGSKNFLIQANDALSRCLEKSSFITLSYFIIDSESRSVEFARAGHCPTLLYQAANNTADYFQNKGLGLGILRNENFSKYVFVNSFQYQAGDIVVLYTDGITEARNPSLEEFGVERLRKIVQDNHALEAKQIQEQIIQELYAHCGHNVLNDDYTVLVIKFK</sequence>
<gene>
    <name evidence="4" type="ORF">QWY31_03980</name>
</gene>
<feature type="transmembrane region" description="Helical" evidence="2">
    <location>
        <begin position="186"/>
        <end position="203"/>
    </location>
</feature>
<name>A0ABT8F3R9_9BACT</name>
<dbReference type="InterPro" id="IPR036457">
    <property type="entry name" value="PPM-type-like_dom_sf"/>
</dbReference>
<feature type="transmembrane region" description="Helical" evidence="2">
    <location>
        <begin position="155"/>
        <end position="174"/>
    </location>
</feature>
<dbReference type="PANTHER" id="PTHR43156:SF2">
    <property type="entry name" value="STAGE II SPORULATION PROTEIN E"/>
    <property type="match status" value="1"/>
</dbReference>
<organism evidence="4 5">
    <name type="scientific">Shiella aurantiaca</name>
    <dbReference type="NCBI Taxonomy" id="3058365"/>
    <lineage>
        <taxon>Bacteria</taxon>
        <taxon>Pseudomonadati</taxon>
        <taxon>Bacteroidota</taxon>
        <taxon>Cytophagia</taxon>
        <taxon>Cytophagales</taxon>
        <taxon>Shiellaceae</taxon>
        <taxon>Shiella</taxon>
    </lineage>
</organism>
<feature type="domain" description="PPM-type phosphatase" evidence="3">
    <location>
        <begin position="442"/>
        <end position="663"/>
    </location>
</feature>
<comment type="caution">
    <text evidence="4">The sequence shown here is derived from an EMBL/GenBank/DDBJ whole genome shotgun (WGS) entry which is preliminary data.</text>
</comment>
<feature type="transmembrane region" description="Helical" evidence="2">
    <location>
        <begin position="25"/>
        <end position="44"/>
    </location>
</feature>
<dbReference type="InterPro" id="IPR029016">
    <property type="entry name" value="GAF-like_dom_sf"/>
</dbReference>
<evidence type="ECO:0000256" key="1">
    <source>
        <dbReference type="ARBA" id="ARBA00022801"/>
    </source>
</evidence>
<feature type="transmembrane region" description="Helical" evidence="2">
    <location>
        <begin position="56"/>
        <end position="83"/>
    </location>
</feature>
<feature type="transmembrane region" description="Helical" evidence="2">
    <location>
        <begin position="223"/>
        <end position="247"/>
    </location>
</feature>
<evidence type="ECO:0000313" key="4">
    <source>
        <dbReference type="EMBL" id="MDN4164646.1"/>
    </source>
</evidence>
<reference evidence="4" key="1">
    <citation type="submission" date="2023-06" db="EMBL/GenBank/DDBJ databases">
        <title>Cytophagales bacterium Strain LB-30, isolated from soil.</title>
        <authorList>
            <person name="Liu B."/>
        </authorList>
    </citation>
    <scope>NUCLEOTIDE SEQUENCE</scope>
    <source>
        <strain evidence="4">LB-30</strain>
    </source>
</reference>
<dbReference type="Pfam" id="PF07228">
    <property type="entry name" value="SpoIIE"/>
    <property type="match status" value="1"/>
</dbReference>
<dbReference type="Proteomes" id="UP001168552">
    <property type="component" value="Unassembled WGS sequence"/>
</dbReference>
<evidence type="ECO:0000259" key="3">
    <source>
        <dbReference type="SMART" id="SM00331"/>
    </source>
</evidence>
<dbReference type="InterPro" id="IPR001932">
    <property type="entry name" value="PPM-type_phosphatase-like_dom"/>
</dbReference>
<keyword evidence="5" id="KW-1185">Reference proteome</keyword>
<feature type="transmembrane region" description="Helical" evidence="2">
    <location>
        <begin position="95"/>
        <end position="115"/>
    </location>
</feature>
<keyword evidence="1 4" id="KW-0378">Hydrolase</keyword>
<dbReference type="PANTHER" id="PTHR43156">
    <property type="entry name" value="STAGE II SPORULATION PROTEIN E-RELATED"/>
    <property type="match status" value="1"/>
</dbReference>
<evidence type="ECO:0000313" key="5">
    <source>
        <dbReference type="Proteomes" id="UP001168552"/>
    </source>
</evidence>
<keyword evidence="2" id="KW-0812">Transmembrane</keyword>
<evidence type="ECO:0000256" key="2">
    <source>
        <dbReference type="SAM" id="Phobius"/>
    </source>
</evidence>
<dbReference type="SUPFAM" id="SSF81606">
    <property type="entry name" value="PP2C-like"/>
    <property type="match status" value="1"/>
</dbReference>